<evidence type="ECO:0000313" key="2">
    <source>
        <dbReference type="EMBL" id="QNP43535.1"/>
    </source>
</evidence>
<dbReference type="Proteomes" id="UP000516134">
    <property type="component" value="Chromosome"/>
</dbReference>
<keyword evidence="3" id="KW-1185">Reference proteome</keyword>
<evidence type="ECO:0000313" key="3">
    <source>
        <dbReference type="Proteomes" id="UP000516134"/>
    </source>
</evidence>
<feature type="domain" description="LysM" evidence="1">
    <location>
        <begin position="1"/>
        <end position="44"/>
    </location>
</feature>
<accession>A0ABX6T1F5</accession>
<sequence>MKPGDTVQALASRMAYRTFQLDRFLSLNNLAANSRLVPGQKVKLVVYGSRRA</sequence>
<dbReference type="InterPro" id="IPR018392">
    <property type="entry name" value="LysM"/>
</dbReference>
<name>A0ABX6T1F5_9SPHN</name>
<evidence type="ECO:0000259" key="1">
    <source>
        <dbReference type="PROSITE" id="PS51782"/>
    </source>
</evidence>
<dbReference type="RefSeq" id="WP_187714965.1">
    <property type="nucleotide sequence ID" value="NZ_CP060780.1"/>
</dbReference>
<gene>
    <name evidence="2" type="ORF">H9L15_01790</name>
</gene>
<proteinExistence type="predicted"/>
<dbReference type="CDD" id="cd00118">
    <property type="entry name" value="LysM"/>
    <property type="match status" value="1"/>
</dbReference>
<protein>
    <submittedName>
        <fullName evidence="2">LysM peptidoglycan-binding domain-containing protein</fullName>
    </submittedName>
</protein>
<dbReference type="EMBL" id="CP060780">
    <property type="protein sequence ID" value="QNP43535.1"/>
    <property type="molecule type" value="Genomic_DNA"/>
</dbReference>
<organism evidence="2 3">
    <name type="scientific">Sphingomonas daechungensis</name>
    <dbReference type="NCBI Taxonomy" id="1176646"/>
    <lineage>
        <taxon>Bacteria</taxon>
        <taxon>Pseudomonadati</taxon>
        <taxon>Pseudomonadota</taxon>
        <taxon>Alphaproteobacteria</taxon>
        <taxon>Sphingomonadales</taxon>
        <taxon>Sphingomonadaceae</taxon>
        <taxon>Sphingomonas</taxon>
    </lineage>
</organism>
<dbReference type="Pfam" id="PF01476">
    <property type="entry name" value="LysM"/>
    <property type="match status" value="1"/>
</dbReference>
<dbReference type="PROSITE" id="PS51782">
    <property type="entry name" value="LYSM"/>
    <property type="match status" value="1"/>
</dbReference>
<dbReference type="Gene3D" id="3.10.350.10">
    <property type="entry name" value="LysM domain"/>
    <property type="match status" value="1"/>
</dbReference>
<dbReference type="InterPro" id="IPR036779">
    <property type="entry name" value="LysM_dom_sf"/>
</dbReference>
<reference evidence="2 3" key="1">
    <citation type="submission" date="2020-08" db="EMBL/GenBank/DDBJ databases">
        <title>Genome sequence of Sphingomonas daechungensis KACC 18115T.</title>
        <authorList>
            <person name="Hyun D.-W."/>
            <person name="Bae J.-W."/>
        </authorList>
    </citation>
    <scope>NUCLEOTIDE SEQUENCE [LARGE SCALE GENOMIC DNA]</scope>
    <source>
        <strain evidence="2 3">KACC 18115</strain>
    </source>
</reference>